<feature type="chain" id="PRO_5042870745" evidence="1">
    <location>
        <begin position="24"/>
        <end position="87"/>
    </location>
</feature>
<proteinExistence type="predicted"/>
<evidence type="ECO:0000313" key="2">
    <source>
        <dbReference type="EMBL" id="KAK7395558.1"/>
    </source>
</evidence>
<evidence type="ECO:0000313" key="3">
    <source>
        <dbReference type="Proteomes" id="UP001386955"/>
    </source>
</evidence>
<gene>
    <name evidence="2" type="ORF">VNO78_16120</name>
</gene>
<dbReference type="Proteomes" id="UP001386955">
    <property type="component" value="Unassembled WGS sequence"/>
</dbReference>
<dbReference type="EMBL" id="JAYMYS010000004">
    <property type="protein sequence ID" value="KAK7395558.1"/>
    <property type="molecule type" value="Genomic_DNA"/>
</dbReference>
<protein>
    <submittedName>
        <fullName evidence="2">Uncharacterized protein</fullName>
    </submittedName>
</protein>
<comment type="caution">
    <text evidence="2">The sequence shown here is derived from an EMBL/GenBank/DDBJ whole genome shotgun (WGS) entry which is preliminary data.</text>
</comment>
<keyword evidence="3" id="KW-1185">Reference proteome</keyword>
<organism evidence="2 3">
    <name type="scientific">Psophocarpus tetragonolobus</name>
    <name type="common">Winged bean</name>
    <name type="synonym">Dolichos tetragonolobus</name>
    <dbReference type="NCBI Taxonomy" id="3891"/>
    <lineage>
        <taxon>Eukaryota</taxon>
        <taxon>Viridiplantae</taxon>
        <taxon>Streptophyta</taxon>
        <taxon>Embryophyta</taxon>
        <taxon>Tracheophyta</taxon>
        <taxon>Spermatophyta</taxon>
        <taxon>Magnoliopsida</taxon>
        <taxon>eudicotyledons</taxon>
        <taxon>Gunneridae</taxon>
        <taxon>Pentapetalae</taxon>
        <taxon>rosids</taxon>
        <taxon>fabids</taxon>
        <taxon>Fabales</taxon>
        <taxon>Fabaceae</taxon>
        <taxon>Papilionoideae</taxon>
        <taxon>50 kb inversion clade</taxon>
        <taxon>NPAAA clade</taxon>
        <taxon>indigoferoid/millettioid clade</taxon>
        <taxon>Phaseoleae</taxon>
        <taxon>Psophocarpus</taxon>
    </lineage>
</organism>
<reference evidence="2 3" key="1">
    <citation type="submission" date="2024-01" db="EMBL/GenBank/DDBJ databases">
        <title>The genomes of 5 underutilized Papilionoideae crops provide insights into root nodulation and disease resistanc.</title>
        <authorList>
            <person name="Jiang F."/>
        </authorList>
    </citation>
    <scope>NUCLEOTIDE SEQUENCE [LARGE SCALE GENOMIC DNA]</scope>
    <source>
        <strain evidence="2">DUOXIRENSHENG_FW03</strain>
        <tissue evidence="2">Leaves</tissue>
    </source>
</reference>
<feature type="signal peptide" evidence="1">
    <location>
        <begin position="1"/>
        <end position="23"/>
    </location>
</feature>
<sequence>MGLKIKILSLLAMLLFITQDVAAARDIKEGEVVKSTKEEVGDAKSLGNGGLDLGFPAWLCGNLRCCFWTIDGNCFRCCQLHAIATKT</sequence>
<keyword evidence="1" id="KW-0732">Signal</keyword>
<dbReference type="AlphaFoldDB" id="A0AAN9SKN8"/>
<evidence type="ECO:0000256" key="1">
    <source>
        <dbReference type="SAM" id="SignalP"/>
    </source>
</evidence>
<accession>A0AAN9SKN8</accession>
<name>A0AAN9SKN8_PSOTE</name>